<dbReference type="KEGG" id="oaa:103169515"/>
<feature type="compositionally biased region" description="Low complexity" evidence="1">
    <location>
        <begin position="441"/>
        <end position="452"/>
    </location>
</feature>
<feature type="region of interest" description="Disordered" evidence="1">
    <location>
        <begin position="1553"/>
        <end position="1604"/>
    </location>
</feature>
<feature type="region of interest" description="Disordered" evidence="1">
    <location>
        <begin position="1047"/>
        <end position="1170"/>
    </location>
</feature>
<dbReference type="OrthoDB" id="2144823at2759"/>
<feature type="compositionally biased region" description="Basic and acidic residues" evidence="1">
    <location>
        <begin position="1405"/>
        <end position="1414"/>
    </location>
</feature>
<accession>A0A6I8P790</accession>
<evidence type="ECO:0000313" key="3">
    <source>
        <dbReference type="Ensembl" id="ENSOANP00000049763.1"/>
    </source>
</evidence>
<feature type="compositionally biased region" description="Low complexity" evidence="1">
    <location>
        <begin position="1442"/>
        <end position="1451"/>
    </location>
</feature>
<dbReference type="Proteomes" id="UP000002279">
    <property type="component" value="Chromosome 7"/>
</dbReference>
<feature type="region of interest" description="Disordered" evidence="1">
    <location>
        <begin position="731"/>
        <end position="886"/>
    </location>
</feature>
<feature type="compositionally biased region" description="Polar residues" evidence="1">
    <location>
        <begin position="406"/>
        <end position="427"/>
    </location>
</feature>
<name>A0A6I8P790_ORNAN</name>
<feature type="compositionally biased region" description="Low complexity" evidence="1">
    <location>
        <begin position="1788"/>
        <end position="1799"/>
    </location>
</feature>
<reference evidence="3" key="3">
    <citation type="submission" date="2025-09" db="UniProtKB">
        <authorList>
            <consortium name="Ensembl"/>
        </authorList>
    </citation>
    <scope>IDENTIFICATION</scope>
    <source>
        <strain evidence="3">Glennie</strain>
    </source>
</reference>
<proteinExistence type="predicted"/>
<feature type="compositionally biased region" description="Basic and acidic residues" evidence="1">
    <location>
        <begin position="1802"/>
        <end position="1813"/>
    </location>
</feature>
<dbReference type="GeneID" id="103169515"/>
<dbReference type="PROSITE" id="PS50004">
    <property type="entry name" value="C2"/>
    <property type="match status" value="1"/>
</dbReference>
<feature type="compositionally biased region" description="Polar residues" evidence="1">
    <location>
        <begin position="1005"/>
        <end position="1020"/>
    </location>
</feature>
<dbReference type="InterPro" id="IPR048363">
    <property type="entry name" value="CTSRT_C2"/>
</dbReference>
<feature type="region of interest" description="Disordered" evidence="1">
    <location>
        <begin position="1616"/>
        <end position="1813"/>
    </location>
</feature>
<feature type="compositionally biased region" description="Basic and acidic residues" evidence="1">
    <location>
        <begin position="768"/>
        <end position="792"/>
    </location>
</feature>
<feature type="compositionally biased region" description="Pro residues" evidence="1">
    <location>
        <begin position="1676"/>
        <end position="1687"/>
    </location>
</feature>
<feature type="compositionally biased region" description="Polar residues" evidence="1">
    <location>
        <begin position="824"/>
        <end position="834"/>
    </location>
</feature>
<dbReference type="CTD" id="151254"/>
<feature type="compositionally biased region" description="Polar residues" evidence="1">
    <location>
        <begin position="841"/>
        <end position="854"/>
    </location>
</feature>
<feature type="region of interest" description="Disordered" evidence="1">
    <location>
        <begin position="908"/>
        <end position="1028"/>
    </location>
</feature>
<feature type="region of interest" description="Disordered" evidence="1">
    <location>
        <begin position="1320"/>
        <end position="1488"/>
    </location>
</feature>
<dbReference type="Pfam" id="PF15729">
    <property type="entry name" value="CTSRT"/>
    <property type="match status" value="1"/>
</dbReference>
<sequence length="1834" mass="199036">MEPASPREAAKNRFRHLLKTPLMQMTKGTVAVHAAGGAAAAEAAAAGPSKGPGTSPSPAPAKEKLSPGQKLLKMLKFTLKGPPNKEVKVTPDVPDLVPFGDVVGCLAVHIKQCKEFTSKFHKHRRSKLVIRIVVNRIVKFTKPRHLRTKTNKKIPEVKFDEVRYFSVQVPRRREDERNNISVELVEIESSGNLRLLGCFNIHLYEIIWKGSFTEEFEMKVKNLVFCKVEMAFMFCYGNFGYGFSHQLKPFPKLTEPSMFIRVPPPLERADPLMNVIMPQPIEYPAFLSSDLKVTIGTLDKENQISTKCVQLEKLQQQPRDRLDKMKSEYRSLKTWEEKANYLDRILIMKAGPLSQKISKECRFPGIVESIRYLPTFEAASISSMSSEASEIEEDLTFLTEEKGAPSESQSPLGEQSQEPDTSGPTSQEKLHPREPVSAVASRSSLTAGSSSSKKLAEKDRSRGSSEKTKVKVRPRTADDQSSGADRSSRSLESETKMTGSLTSRDTDGAAEQKIAASEEPLVSWDYFESFQQNLKEILVGERRGTEKQDGPVHARLRKSTLTAEAMEHEDQDPPGPPDPSGTATETPETSRWERVPAPSQEEPPDPGTDSSGEAPIGEEESASDVSASGVGAESPLVMDTTLSAEEPGSSEGSLWRAQVMLCPDSYLNNLQGQLLERLQDLFIMKSFLNKSLQGLLVAVFSPTAGKPEEGDHFPGVLEKPPDGWGIKLVEESQDRRGGRFSGTDVPRLTLGDVPREAPLESGLTEAGEAEKEEAGSSSPHPEERQPGEDRPIPRKSSSKKKHLESPAVDPEPLPSPDPRGRLTESPTGTGSVSETDPEGKSATSSEPGSGTQTPGKRRRPDIPEKVREPREGGRPETDEAGPAVLNQMLQELPIEVLLETGLIKVVELDQREPPGEEAPGSVPEKSLPENRSDYSFENPSEVTRARVEFPLDEEPLPEPSPIFEREDAGRDPDRARDGSPAEGEADPPQKEQGACREAISEGQDLGSSITDLSNNLTANLSDPDGKSLTSLLGQILQSCVTEALLGPEQKAEAREPPGFPLPGDRGSLESGGPENKRGQPRKTVRTRDGLGPRPALSESLPEPLGRPPPSEEGRRESETSKHPRDRLAGRPTEPGETADADAEKAFRAHPPVNAKTRPPGSLETDVPLRGPVHFTEPFAEIEKEIQSFLNEAHRPLADRRLASDLRYLKSFLGEILECHLHEKLFGTGTTAKREPEELLQNPSSSRGKGGLAGALLGGRRSPPGGSWAETDRGGPKPALSRSLQDLLSVLSEKEILKLKSGLSKYLQDLFLERLSRSGLLTETELGKIRRNLSRMNPGGPAPKSSDLAPLPARGPPRRESRNAESPKKPPRDPPLEKPSSTGLVRETEREGQPFSWRHPRGKSPGPREEKRGPPPREGASRPSLTAAGPVARRGAPEPPAGTPAEPLAGAAVPPRRERRERGRVQLRREAGPAPPLWARQAEGAPSGRSLEIKSLSQERLHLYNVTVRAGAEGVPPPALGAPDPGVRAALRECLPRLAPSWMNVNIFASLSSRGVPHGPHQLWGGRGREKKRAQGPGAQPGPGPNPAAPRKTVPSAQYRKEIRPVAIRLRETCRERGGGGAVRMASGPGLRDAEGVEWVTFPDVLRGEAPRPRVPGERKWEGKDVGNGRAGAPGSLPAPKPPGPTPAKAPRGKTDSKTLPRVWSARRNPPVVCCAPVRKDDADRATVHHLERAKRRAKLDLGKFPEDAPDGLPGPARPNAASDPTRPKREPGSGKAPAPGAPPPGTPAGPASPTAVSGADGPDDRRGRLERNLEKCSVVCEILHLLNENLKSKD</sequence>
<feature type="compositionally biased region" description="Basic and acidic residues" evidence="1">
    <location>
        <begin position="963"/>
        <end position="979"/>
    </location>
</feature>
<feature type="compositionally biased region" description="Basic and acidic residues" evidence="1">
    <location>
        <begin position="1717"/>
        <end position="1730"/>
    </location>
</feature>
<dbReference type="Ensembl" id="ENSOANT00000059987.1">
    <property type="protein sequence ID" value="ENSOANP00000049763.1"/>
    <property type="gene ID" value="ENSOANG00000046860.1"/>
</dbReference>
<feature type="region of interest" description="Disordered" evidence="1">
    <location>
        <begin position="1231"/>
        <end position="1279"/>
    </location>
</feature>
<dbReference type="GeneTree" id="ENSGT00390000018209"/>
<feature type="region of interest" description="Disordered" evidence="1">
    <location>
        <begin position="401"/>
        <end position="522"/>
    </location>
</feature>
<keyword evidence="4" id="KW-1185">Reference proteome</keyword>
<dbReference type="OMA" id="DIYKRRN"/>
<feature type="compositionally biased region" description="Basic and acidic residues" evidence="1">
    <location>
        <begin position="1645"/>
        <end position="1666"/>
    </location>
</feature>
<organism evidence="3 4">
    <name type="scientific">Ornithorhynchus anatinus</name>
    <name type="common">Duckbill platypus</name>
    <dbReference type="NCBI Taxonomy" id="9258"/>
    <lineage>
        <taxon>Eukaryota</taxon>
        <taxon>Metazoa</taxon>
        <taxon>Chordata</taxon>
        <taxon>Craniata</taxon>
        <taxon>Vertebrata</taxon>
        <taxon>Euteleostomi</taxon>
        <taxon>Mammalia</taxon>
        <taxon>Monotremata</taxon>
        <taxon>Ornithorhynchidae</taxon>
        <taxon>Ornithorhynchus</taxon>
    </lineage>
</organism>
<dbReference type="InterPro" id="IPR000008">
    <property type="entry name" value="C2_dom"/>
</dbReference>
<feature type="compositionally biased region" description="Basic and acidic residues" evidence="1">
    <location>
        <begin position="1109"/>
        <end position="1128"/>
    </location>
</feature>
<dbReference type="InterPro" id="IPR031462">
    <property type="entry name" value="CTSRT"/>
</dbReference>
<gene>
    <name evidence="3" type="primary">C2CD6</name>
</gene>
<evidence type="ECO:0000256" key="1">
    <source>
        <dbReference type="SAM" id="MobiDB-lite"/>
    </source>
</evidence>
<evidence type="ECO:0000259" key="2">
    <source>
        <dbReference type="PROSITE" id="PS50004"/>
    </source>
</evidence>
<dbReference type="Bgee" id="ENSOANG00000046860">
    <property type="expression patterns" value="Expressed in testis and 3 other cell types or tissues"/>
</dbReference>
<feature type="region of interest" description="Disordered" evidence="1">
    <location>
        <begin position="43"/>
        <end position="65"/>
    </location>
</feature>
<dbReference type="InParanoid" id="A0A6I8P790"/>
<reference evidence="3 4" key="1">
    <citation type="journal article" date="2008" name="Nature">
        <title>Genome analysis of the platypus reveals unique signatures of evolution.</title>
        <authorList>
            <person name="Warren W.C."/>
            <person name="Hillier L.W."/>
            <person name="Marshall Graves J.A."/>
            <person name="Birney E."/>
            <person name="Ponting C.P."/>
            <person name="Grutzner F."/>
            <person name="Belov K."/>
            <person name="Miller W."/>
            <person name="Clarke L."/>
            <person name="Chinwalla A.T."/>
            <person name="Yang S.P."/>
            <person name="Heger A."/>
            <person name="Locke D.P."/>
            <person name="Miethke P."/>
            <person name="Waters P.D."/>
            <person name="Veyrunes F."/>
            <person name="Fulton L."/>
            <person name="Fulton B."/>
            <person name="Graves T."/>
            <person name="Wallis J."/>
            <person name="Puente X.S."/>
            <person name="Lopez-Otin C."/>
            <person name="Ordonez G.R."/>
            <person name="Eichler E.E."/>
            <person name="Chen L."/>
            <person name="Cheng Z."/>
            <person name="Deakin J.E."/>
            <person name="Alsop A."/>
            <person name="Thompson K."/>
            <person name="Kirby P."/>
            <person name="Papenfuss A.T."/>
            <person name="Wakefield M.J."/>
            <person name="Olender T."/>
            <person name="Lancet D."/>
            <person name="Huttley G.A."/>
            <person name="Smit A.F."/>
            <person name="Pask A."/>
            <person name="Temple-Smith P."/>
            <person name="Batzer M.A."/>
            <person name="Walker J.A."/>
            <person name="Konkel M.K."/>
            <person name="Harris R.S."/>
            <person name="Whittington C.M."/>
            <person name="Wong E.S."/>
            <person name="Gemmell N.J."/>
            <person name="Buschiazzo E."/>
            <person name="Vargas Jentzsch I.M."/>
            <person name="Merkel A."/>
            <person name="Schmitz J."/>
            <person name="Zemann A."/>
            <person name="Churakov G."/>
            <person name="Kriegs J.O."/>
            <person name="Brosius J."/>
            <person name="Murchison E.P."/>
            <person name="Sachidanandam R."/>
            <person name="Smith C."/>
            <person name="Hannon G.J."/>
            <person name="Tsend-Ayush E."/>
            <person name="McMillan D."/>
            <person name="Attenborough R."/>
            <person name="Rens W."/>
            <person name="Ferguson-Smith M."/>
            <person name="Lefevre C.M."/>
            <person name="Sharp J.A."/>
            <person name="Nicholas K.R."/>
            <person name="Ray D.A."/>
            <person name="Kube M."/>
            <person name="Reinhardt R."/>
            <person name="Pringle T.H."/>
            <person name="Taylor J."/>
            <person name="Jones R.C."/>
            <person name="Nixon B."/>
            <person name="Dacheux J.L."/>
            <person name="Niwa H."/>
            <person name="Sekita Y."/>
            <person name="Huang X."/>
            <person name="Stark A."/>
            <person name="Kheradpour P."/>
            <person name="Kellis M."/>
            <person name="Flicek P."/>
            <person name="Chen Y."/>
            <person name="Webber C."/>
            <person name="Hardison R."/>
            <person name="Nelson J."/>
            <person name="Hallsworth-Pepin K."/>
            <person name="Delehaunty K."/>
            <person name="Markovic C."/>
            <person name="Minx P."/>
            <person name="Feng Y."/>
            <person name="Kremitzki C."/>
            <person name="Mitreva M."/>
            <person name="Glasscock J."/>
            <person name="Wylie T."/>
            <person name="Wohldmann P."/>
            <person name="Thiru P."/>
            <person name="Nhan M.N."/>
            <person name="Pohl C.S."/>
            <person name="Smith S.M."/>
            <person name="Hou S."/>
            <person name="Nefedov M."/>
            <person name="de Jong P.J."/>
            <person name="Renfree M.B."/>
            <person name="Mardis E.R."/>
            <person name="Wilson R.K."/>
        </authorList>
    </citation>
    <scope>NUCLEOTIDE SEQUENCE [LARGE SCALE GENOMIC DNA]</scope>
    <source>
        <strain evidence="3 4">Glennie</strain>
    </source>
</reference>
<feature type="compositionally biased region" description="Basic and acidic residues" evidence="1">
    <location>
        <begin position="860"/>
        <end position="877"/>
    </location>
</feature>
<feature type="compositionally biased region" description="Basic and acidic residues" evidence="1">
    <location>
        <begin position="541"/>
        <end position="552"/>
    </location>
</feature>
<protein>
    <submittedName>
        <fullName evidence="3">C2 calcium dependent domain containing 6</fullName>
    </submittedName>
</protein>
<feature type="compositionally biased region" description="Basic and acidic residues" evidence="1">
    <location>
        <begin position="486"/>
        <end position="495"/>
    </location>
</feature>
<feature type="compositionally biased region" description="Basic and acidic residues" evidence="1">
    <location>
        <begin position="454"/>
        <end position="469"/>
    </location>
</feature>
<feature type="domain" description="C2" evidence="2">
    <location>
        <begin position="83"/>
        <end position="216"/>
    </location>
</feature>
<feature type="compositionally biased region" description="Gly residues" evidence="1">
    <location>
        <begin position="1247"/>
        <end position="1256"/>
    </location>
</feature>
<dbReference type="PANTHER" id="PTHR21665:SF2">
    <property type="entry name" value="CATION CHANNEL SPERM-ASSOCIATED TARGETING SUBUNIT TAU"/>
    <property type="match status" value="1"/>
</dbReference>
<reference evidence="3" key="2">
    <citation type="submission" date="2025-08" db="UniProtKB">
        <authorList>
            <consortium name="Ensembl"/>
        </authorList>
    </citation>
    <scope>IDENTIFICATION</scope>
    <source>
        <strain evidence="3">Glennie</strain>
    </source>
</reference>
<feature type="compositionally biased region" description="Basic and acidic residues" evidence="1">
    <location>
        <begin position="1356"/>
        <end position="1375"/>
    </location>
</feature>
<evidence type="ECO:0000313" key="4">
    <source>
        <dbReference type="Proteomes" id="UP000002279"/>
    </source>
</evidence>
<feature type="compositionally biased region" description="Low complexity" evidence="1">
    <location>
        <begin position="43"/>
        <end position="56"/>
    </location>
</feature>
<feature type="region of interest" description="Disordered" evidence="1">
    <location>
        <begin position="541"/>
        <end position="631"/>
    </location>
</feature>
<dbReference type="PANTHER" id="PTHR21665">
    <property type="entry name" value="CATION CHANNEL SPERM-ASSOCIATED TARGETING SUBUNIT TAU"/>
    <property type="match status" value="1"/>
</dbReference>
<dbReference type="RefSeq" id="XP_028925629.1">
    <property type="nucleotide sequence ID" value="XM_029069796.2"/>
</dbReference>
<feature type="compositionally biased region" description="Basic and acidic residues" evidence="1">
    <location>
        <begin position="1454"/>
        <end position="1470"/>
    </location>
</feature>